<organism evidence="2">
    <name type="scientific">bioreactor metagenome</name>
    <dbReference type="NCBI Taxonomy" id="1076179"/>
    <lineage>
        <taxon>unclassified sequences</taxon>
        <taxon>metagenomes</taxon>
        <taxon>ecological metagenomes</taxon>
    </lineage>
</organism>
<proteinExistence type="predicted"/>
<dbReference type="PANTHER" id="PTHR34821">
    <property type="entry name" value="INNER MEMBRANE PROTEIN YDCZ"/>
    <property type="match status" value="1"/>
</dbReference>
<dbReference type="GO" id="GO:0005886">
    <property type="term" value="C:plasma membrane"/>
    <property type="evidence" value="ECO:0007669"/>
    <property type="project" value="TreeGrafter"/>
</dbReference>
<dbReference type="InterPro" id="IPR006750">
    <property type="entry name" value="YdcZ"/>
</dbReference>
<name>A0A645I0L6_9ZZZZ</name>
<evidence type="ECO:0008006" key="3">
    <source>
        <dbReference type="Google" id="ProtNLM"/>
    </source>
</evidence>
<reference evidence="2" key="1">
    <citation type="submission" date="2019-08" db="EMBL/GenBank/DDBJ databases">
        <authorList>
            <person name="Kucharzyk K."/>
            <person name="Murdoch R.W."/>
            <person name="Higgins S."/>
            <person name="Loffler F."/>
        </authorList>
    </citation>
    <scope>NUCLEOTIDE SEQUENCE</scope>
</reference>
<protein>
    <recommendedName>
        <fullName evidence="3">EamA domain-containing protein</fullName>
    </recommendedName>
</protein>
<evidence type="ECO:0000313" key="2">
    <source>
        <dbReference type="EMBL" id="MPN41073.1"/>
    </source>
</evidence>
<comment type="caution">
    <text evidence="2">The sequence shown here is derived from an EMBL/GenBank/DDBJ whole genome shotgun (WGS) entry which is preliminary data.</text>
</comment>
<feature type="transmembrane region" description="Helical" evidence="1">
    <location>
        <begin position="72"/>
        <end position="97"/>
    </location>
</feature>
<dbReference type="PANTHER" id="PTHR34821:SF2">
    <property type="entry name" value="INNER MEMBRANE PROTEIN YDCZ"/>
    <property type="match status" value="1"/>
</dbReference>
<keyword evidence="1" id="KW-1133">Transmembrane helix</keyword>
<gene>
    <name evidence="2" type="ORF">SDC9_188613</name>
</gene>
<dbReference type="EMBL" id="VSSQ01097893">
    <property type="protein sequence ID" value="MPN41073.1"/>
    <property type="molecule type" value="Genomic_DNA"/>
</dbReference>
<keyword evidence="1" id="KW-0472">Membrane</keyword>
<sequence length="125" mass="13573">MVSFNGQLSNYHSLFAVTFFVHVIAAVILLIYIPVVQRKKIKLTGVPPYVYTVGFLGVSIVALSGWCVKEIGATAVLSLSVTGQMVCSAIFDNYGFFGVKKIPFKKEQIPAYILVAIGIMLVING</sequence>
<feature type="transmembrane region" description="Helical" evidence="1">
    <location>
        <begin position="109"/>
        <end position="124"/>
    </location>
</feature>
<feature type="transmembrane region" description="Helical" evidence="1">
    <location>
        <begin position="12"/>
        <end position="36"/>
    </location>
</feature>
<dbReference type="AlphaFoldDB" id="A0A645I0L6"/>
<dbReference type="Pfam" id="PF04657">
    <property type="entry name" value="DMT_YdcZ"/>
    <property type="match status" value="1"/>
</dbReference>
<keyword evidence="1" id="KW-0812">Transmembrane</keyword>
<feature type="transmembrane region" description="Helical" evidence="1">
    <location>
        <begin position="48"/>
        <end position="66"/>
    </location>
</feature>
<evidence type="ECO:0000256" key="1">
    <source>
        <dbReference type="SAM" id="Phobius"/>
    </source>
</evidence>
<accession>A0A645I0L6</accession>